<dbReference type="OrthoDB" id="66717at2759"/>
<feature type="region of interest" description="Disordered" evidence="1">
    <location>
        <begin position="912"/>
        <end position="934"/>
    </location>
</feature>
<organism evidence="2 5">
    <name type="scientific">Phytophthora rubi</name>
    <dbReference type="NCBI Taxonomy" id="129364"/>
    <lineage>
        <taxon>Eukaryota</taxon>
        <taxon>Sar</taxon>
        <taxon>Stramenopiles</taxon>
        <taxon>Oomycota</taxon>
        <taxon>Peronosporomycetes</taxon>
        <taxon>Peronosporales</taxon>
        <taxon>Peronosporaceae</taxon>
        <taxon>Phytophthora</taxon>
    </lineage>
</organism>
<proteinExistence type="predicted"/>
<evidence type="ECO:0000313" key="2">
    <source>
        <dbReference type="EMBL" id="KAE9043700.1"/>
    </source>
</evidence>
<evidence type="ECO:0008006" key="6">
    <source>
        <dbReference type="Google" id="ProtNLM"/>
    </source>
</evidence>
<feature type="region of interest" description="Disordered" evidence="1">
    <location>
        <begin position="1"/>
        <end position="42"/>
    </location>
</feature>
<name>A0A6A3NTC5_9STRA</name>
<reference evidence="4 5" key="1">
    <citation type="submission" date="2018-09" db="EMBL/GenBank/DDBJ databases">
        <title>Genomic investigation of the strawberry pathogen Phytophthora fragariae indicates pathogenicity is determined by transcriptional variation in three key races.</title>
        <authorList>
            <person name="Adams T.M."/>
            <person name="Armitage A.D."/>
            <person name="Sobczyk M.K."/>
            <person name="Bates H.J."/>
            <person name="Dunwell J.M."/>
            <person name="Nellist C.F."/>
            <person name="Harrison R.J."/>
        </authorList>
    </citation>
    <scope>NUCLEOTIDE SEQUENCE [LARGE SCALE GENOMIC DNA]</scope>
    <source>
        <strain evidence="3 4">SCRP249</strain>
        <strain evidence="2 5">SCRP324</strain>
    </source>
</reference>
<protein>
    <recommendedName>
        <fullName evidence="6">Calponin-homology (CH) domain-containing protein</fullName>
    </recommendedName>
</protein>
<dbReference type="Proteomes" id="UP000435112">
    <property type="component" value="Unassembled WGS sequence"/>
</dbReference>
<dbReference type="EMBL" id="QXFU01000115">
    <property type="protein sequence ID" value="KAE9043700.1"/>
    <property type="molecule type" value="Genomic_DNA"/>
</dbReference>
<feature type="compositionally biased region" description="Polar residues" evidence="1">
    <location>
        <begin position="13"/>
        <end position="28"/>
    </location>
</feature>
<sequence>MQKPKDAIPLHNLDSSSTKPPSRRNNSLEPLGARGGEPDIHDQQVVQTNYARRRVSAVISPGAHPIPSAVHKIGIVPQKYAVVDGNVLSKRLHALHASDGSSSNLSGKSDLGRKTAATHLRKKTRAVFNNIHDDRIDAKDSDSDSSDDGRAQGADVRHRAQFFKSLVGPTEYQDGGVVTKGHVDHRGITPHVVFSTTNTPPSEAHNPVVMSSQPVTCGFCSSTNLMWVLRCSFCGSARMSDAPRLKYFIDMILSIDPRIKADKLAKRILDYAKFDRVAMRVEATFKQAGLVRAKAAIMMMNRTVLTLRFQIMRMIFVAWKKANANAHRQGANIKRMLFIKESQANHTFKQNVFSVWRGYVARVADERLQRFQQACKRNELTKLRRIWGSWRSFLRIRNKEKLHELRRHYEEELQDTPQEAQKEIDRLKETQQEMLKVVYTAGDSILELLHVSLRKADHSVQKTLQLVQMYPTTAGEFFEGAHGNELLDALSSGHAMPQIDGFGLDDEKDDETMRKLLDKTIEKIDRSPPSDSLIQWLNFQRRRGAEMGPTSGETNEIKAASTNKGTIADGTATPEKPSSAKSTKLRLKEKKKELKPIKFLQDLRTVIASPGVMLKLLIHTSSEAQVEYDRIRSTELSNTAASLAAESSTTATTLSPSAQVQLRSYFKIGPRILNLPPDIVTRDSFVLNDFDSLYAYAVYLYLFHPNYVAPGMDLSPRYHLSYSFLTPQWQKVKTSLLENECDPFAQQQFYIFLTKLKRINLQFLRFIDICKSVRHIASCHEHSVTREAFNDFSRRVLGKDSNISVALEKETLASWVSLPASKLLSLCENEDEFRKIEQVYKDNVLDLIKIFRIYGSAAGGKGILEQEFLKVMTKAGVTNKKNILRSHLQMIYQQSRQSNGGVPLDNFNVGDSFSVPGPSPGTEGDDDPEDRGATPNEFFEALTRVAYNNYQKRREFMGQIATMMNMGDEVAAETVNGAGSLLMCVVDLVVDKVVPLTKKFQEQGLTFKKQMIHPDVQHVCKAQEKKLKRIFNTYSQKNKNPQSRGKLLDLSDFESLLKDRRLIDALFPHGKIKQLVAFVQQDGDVNTASNINGYDADSEFVFSEFVEALSAIAVYRNANPYLPFSKKLETFFDEYF</sequence>
<feature type="region of interest" description="Disordered" evidence="1">
    <location>
        <begin position="565"/>
        <end position="585"/>
    </location>
</feature>
<dbReference type="AlphaFoldDB" id="A0A6A3NTC5"/>
<evidence type="ECO:0000256" key="1">
    <source>
        <dbReference type="SAM" id="MobiDB-lite"/>
    </source>
</evidence>
<evidence type="ECO:0000313" key="3">
    <source>
        <dbReference type="EMBL" id="KAE9049616.1"/>
    </source>
</evidence>
<feature type="region of interest" description="Disordered" evidence="1">
    <location>
        <begin position="97"/>
        <end position="118"/>
    </location>
</feature>
<evidence type="ECO:0000313" key="5">
    <source>
        <dbReference type="Proteomes" id="UP000435112"/>
    </source>
</evidence>
<dbReference type="EMBL" id="QXFV01000115">
    <property type="protein sequence ID" value="KAE9049616.1"/>
    <property type="molecule type" value="Genomic_DNA"/>
</dbReference>
<feature type="region of interest" description="Disordered" evidence="1">
    <location>
        <begin position="135"/>
        <end position="154"/>
    </location>
</feature>
<gene>
    <name evidence="3" type="ORF">PR001_g3140</name>
    <name evidence="2" type="ORF">PR002_g3188</name>
</gene>
<comment type="caution">
    <text evidence="2">The sequence shown here is derived from an EMBL/GenBank/DDBJ whole genome shotgun (WGS) entry which is preliminary data.</text>
</comment>
<evidence type="ECO:0000313" key="4">
    <source>
        <dbReference type="Proteomes" id="UP000429607"/>
    </source>
</evidence>
<accession>A0A6A3NTC5</accession>
<feature type="compositionally biased region" description="Low complexity" evidence="1">
    <location>
        <begin position="98"/>
        <end position="109"/>
    </location>
</feature>
<dbReference type="Proteomes" id="UP000429607">
    <property type="component" value="Unassembled WGS sequence"/>
</dbReference>